<name>A0A392SVL0_9FABA</name>
<feature type="non-terminal residue" evidence="2">
    <location>
        <position position="98"/>
    </location>
</feature>
<dbReference type="AlphaFoldDB" id="A0A392SVL0"/>
<comment type="caution">
    <text evidence="2">The sequence shown here is derived from an EMBL/GenBank/DDBJ whole genome shotgun (WGS) entry which is preliminary data.</text>
</comment>
<accession>A0A392SVL0</accession>
<evidence type="ECO:0000313" key="3">
    <source>
        <dbReference type="Proteomes" id="UP000265520"/>
    </source>
</evidence>
<reference evidence="2 3" key="1">
    <citation type="journal article" date="2018" name="Front. Plant Sci.">
        <title>Red Clover (Trifolium pratense) and Zigzag Clover (T. medium) - A Picture of Genomic Similarities and Differences.</title>
        <authorList>
            <person name="Dluhosova J."/>
            <person name="Istvanek J."/>
            <person name="Nedelnik J."/>
            <person name="Repkova J."/>
        </authorList>
    </citation>
    <scope>NUCLEOTIDE SEQUENCE [LARGE SCALE GENOMIC DNA]</scope>
    <source>
        <strain evidence="3">cv. 10/8</strain>
        <tissue evidence="2">Leaf</tissue>
    </source>
</reference>
<proteinExistence type="predicted"/>
<feature type="non-terminal residue" evidence="2">
    <location>
        <position position="1"/>
    </location>
</feature>
<sequence length="98" mass="10497">CGSSTRSLVNLEANEGGVVDEALRPPSAKKSTCNLRSRVVGRTEIPVKACSSGDQEIKVLHVNMPETLLPPPAASDRTSVEDHSPWGPSFDPVAFIER</sequence>
<organism evidence="2 3">
    <name type="scientific">Trifolium medium</name>
    <dbReference type="NCBI Taxonomy" id="97028"/>
    <lineage>
        <taxon>Eukaryota</taxon>
        <taxon>Viridiplantae</taxon>
        <taxon>Streptophyta</taxon>
        <taxon>Embryophyta</taxon>
        <taxon>Tracheophyta</taxon>
        <taxon>Spermatophyta</taxon>
        <taxon>Magnoliopsida</taxon>
        <taxon>eudicotyledons</taxon>
        <taxon>Gunneridae</taxon>
        <taxon>Pentapetalae</taxon>
        <taxon>rosids</taxon>
        <taxon>fabids</taxon>
        <taxon>Fabales</taxon>
        <taxon>Fabaceae</taxon>
        <taxon>Papilionoideae</taxon>
        <taxon>50 kb inversion clade</taxon>
        <taxon>NPAAA clade</taxon>
        <taxon>Hologalegina</taxon>
        <taxon>IRL clade</taxon>
        <taxon>Trifolieae</taxon>
        <taxon>Trifolium</taxon>
    </lineage>
</organism>
<keyword evidence="3" id="KW-1185">Reference proteome</keyword>
<feature type="region of interest" description="Disordered" evidence="1">
    <location>
        <begin position="69"/>
        <end position="91"/>
    </location>
</feature>
<protein>
    <submittedName>
        <fullName evidence="2">Uncharacterized protein</fullName>
    </submittedName>
</protein>
<dbReference type="EMBL" id="LXQA010442157">
    <property type="protein sequence ID" value="MCI52095.1"/>
    <property type="molecule type" value="Genomic_DNA"/>
</dbReference>
<evidence type="ECO:0000256" key="1">
    <source>
        <dbReference type="SAM" id="MobiDB-lite"/>
    </source>
</evidence>
<dbReference type="Proteomes" id="UP000265520">
    <property type="component" value="Unassembled WGS sequence"/>
</dbReference>
<evidence type="ECO:0000313" key="2">
    <source>
        <dbReference type="EMBL" id="MCI52095.1"/>
    </source>
</evidence>